<feature type="domain" description="Double-GTPase 2" evidence="2">
    <location>
        <begin position="30"/>
        <end position="210"/>
    </location>
</feature>
<protein>
    <recommendedName>
        <fullName evidence="2">Double-GTPase 2 domain-containing protein</fullName>
    </recommendedName>
</protein>
<sequence length="456" mass="50536">MTDLVAQPASPPAAPADDGDDTPAFKVVAIGDGAAGKTNFLAMLYQHLSGDPDSERGYHLSTDMERRIVLDRQADQAASPGMEWAQSTEWVDDHIKLSFQVPLVGGPAEVLHILYTDYPGEYLRDDTAGNKEQRESLRQAIAEADAMFMLVDGERMLNAFQGGGEHEREFSASLRATVAEVQRGPAVHRSRAAPPLQVIITKWDLLVDAGFTLEQARDALVREKNFRGMLVARDKKTTQDEQKDRRKKRNRVAGSAPGRVRIIPVSVLGPGAVELVVQDLNGVPTEMRVKREGFLHRPINLDVPLAAILPDRLDQILADMSPQMRQRAERRARWARFRANHQGVRRLGGQALETTQEMWGGLVGMMLLPWAGKITQAMLDLLSQHLLQHDEFAVDPAAAEARAQVLRRIGNQSTQARSALLEGFAARVRRFEQDFSGWDAQEGLKLWRQGNQGGAS</sequence>
<feature type="compositionally biased region" description="Basic and acidic residues" evidence="1">
    <location>
        <begin position="232"/>
        <end position="244"/>
    </location>
</feature>
<evidence type="ECO:0000313" key="4">
    <source>
        <dbReference type="Proteomes" id="UP001589610"/>
    </source>
</evidence>
<dbReference type="EMBL" id="JBHMBS010000028">
    <property type="protein sequence ID" value="MFB9680934.1"/>
    <property type="molecule type" value="Genomic_DNA"/>
</dbReference>
<gene>
    <name evidence="3" type="ORF">ACFFRH_36130</name>
</gene>
<accession>A0ABV5TPK5</accession>
<proteinExistence type="predicted"/>
<comment type="caution">
    <text evidence="3">The sequence shown here is derived from an EMBL/GenBank/DDBJ whole genome shotgun (WGS) entry which is preliminary data.</text>
</comment>
<dbReference type="RefSeq" id="WP_344745752.1">
    <property type="nucleotide sequence ID" value="NZ_BAAAWW010000076.1"/>
</dbReference>
<feature type="region of interest" description="Disordered" evidence="1">
    <location>
        <begin position="232"/>
        <end position="255"/>
    </location>
</feature>
<feature type="region of interest" description="Disordered" evidence="1">
    <location>
        <begin position="1"/>
        <end position="22"/>
    </location>
</feature>
<dbReference type="InterPro" id="IPR045528">
    <property type="entry name" value="DO-GTPase2"/>
</dbReference>
<dbReference type="Proteomes" id="UP001589610">
    <property type="component" value="Unassembled WGS sequence"/>
</dbReference>
<dbReference type="Pfam" id="PF19993">
    <property type="entry name" value="DO-GTPase2"/>
    <property type="match status" value="1"/>
</dbReference>
<evidence type="ECO:0000256" key="1">
    <source>
        <dbReference type="SAM" id="MobiDB-lite"/>
    </source>
</evidence>
<reference evidence="3 4" key="1">
    <citation type="submission" date="2024-09" db="EMBL/GenBank/DDBJ databases">
        <authorList>
            <person name="Sun Q."/>
            <person name="Mori K."/>
        </authorList>
    </citation>
    <scope>NUCLEOTIDE SEQUENCE [LARGE SCALE GENOMIC DNA]</scope>
    <source>
        <strain evidence="3 4">JCM 3028</strain>
    </source>
</reference>
<dbReference type="Gene3D" id="3.40.50.300">
    <property type="entry name" value="P-loop containing nucleotide triphosphate hydrolases"/>
    <property type="match status" value="1"/>
</dbReference>
<keyword evidence="4" id="KW-1185">Reference proteome</keyword>
<dbReference type="SUPFAM" id="SSF52540">
    <property type="entry name" value="P-loop containing nucleoside triphosphate hydrolases"/>
    <property type="match status" value="1"/>
</dbReference>
<dbReference type="InterPro" id="IPR027417">
    <property type="entry name" value="P-loop_NTPase"/>
</dbReference>
<evidence type="ECO:0000259" key="2">
    <source>
        <dbReference type="Pfam" id="PF19993"/>
    </source>
</evidence>
<evidence type="ECO:0000313" key="3">
    <source>
        <dbReference type="EMBL" id="MFB9680934.1"/>
    </source>
</evidence>
<organism evidence="3 4">
    <name type="scientific">Streptosporangium vulgare</name>
    <dbReference type="NCBI Taxonomy" id="46190"/>
    <lineage>
        <taxon>Bacteria</taxon>
        <taxon>Bacillati</taxon>
        <taxon>Actinomycetota</taxon>
        <taxon>Actinomycetes</taxon>
        <taxon>Streptosporangiales</taxon>
        <taxon>Streptosporangiaceae</taxon>
        <taxon>Streptosporangium</taxon>
    </lineage>
</organism>
<name>A0ABV5TPK5_9ACTN</name>